<keyword evidence="6" id="KW-1185">Reference proteome</keyword>
<evidence type="ECO:0000256" key="2">
    <source>
        <dbReference type="SAM" id="Phobius"/>
    </source>
</evidence>
<feature type="region of interest" description="Disordered" evidence="1">
    <location>
        <begin position="828"/>
        <end position="856"/>
    </location>
</feature>
<keyword evidence="2" id="KW-0472">Membrane</keyword>
<dbReference type="AlphaFoldDB" id="A0AAX4P2F7"/>
<organism evidence="5 6">
    <name type="scientific">Chloropicon roscoffensis</name>
    <dbReference type="NCBI Taxonomy" id="1461544"/>
    <lineage>
        <taxon>Eukaryota</taxon>
        <taxon>Viridiplantae</taxon>
        <taxon>Chlorophyta</taxon>
        <taxon>Chloropicophyceae</taxon>
        <taxon>Chloropicales</taxon>
        <taxon>Chloropicaceae</taxon>
        <taxon>Chloropicon</taxon>
    </lineage>
</organism>
<feature type="transmembrane region" description="Helical" evidence="2">
    <location>
        <begin position="556"/>
        <end position="575"/>
    </location>
</feature>
<name>A0AAX4P2F7_9CHLO</name>
<feature type="chain" id="PRO_5043500686" evidence="3">
    <location>
        <begin position="21"/>
        <end position="856"/>
    </location>
</feature>
<reference evidence="5 6" key="1">
    <citation type="submission" date="2024-03" db="EMBL/GenBank/DDBJ databases">
        <title>Complete genome sequence of the green alga Chloropicon roscoffensis RCC1871.</title>
        <authorList>
            <person name="Lemieux C."/>
            <person name="Pombert J.-F."/>
            <person name="Otis C."/>
            <person name="Turmel M."/>
        </authorList>
    </citation>
    <scope>NUCLEOTIDE SEQUENCE [LARGE SCALE GENOMIC DNA]</scope>
    <source>
        <strain evidence="5 6">RCC1871</strain>
    </source>
</reference>
<evidence type="ECO:0000313" key="5">
    <source>
        <dbReference type="EMBL" id="WZN60243.1"/>
    </source>
</evidence>
<feature type="signal peptide" evidence="3">
    <location>
        <begin position="1"/>
        <end position="20"/>
    </location>
</feature>
<keyword evidence="2" id="KW-0812">Transmembrane</keyword>
<feature type="transmembrane region" description="Helical" evidence="2">
    <location>
        <begin position="691"/>
        <end position="710"/>
    </location>
</feature>
<keyword evidence="3" id="KW-0732">Signal</keyword>
<feature type="transmembrane region" description="Helical" evidence="2">
    <location>
        <begin position="438"/>
        <end position="464"/>
    </location>
</feature>
<feature type="transmembrane region" description="Helical" evidence="2">
    <location>
        <begin position="722"/>
        <end position="740"/>
    </location>
</feature>
<dbReference type="EMBL" id="CP151502">
    <property type="protein sequence ID" value="WZN60243.1"/>
    <property type="molecule type" value="Genomic_DNA"/>
</dbReference>
<gene>
    <name evidence="5" type="ORF">HKI87_02g17720</name>
</gene>
<feature type="region of interest" description="Disordered" evidence="1">
    <location>
        <begin position="801"/>
        <end position="820"/>
    </location>
</feature>
<evidence type="ECO:0000313" key="6">
    <source>
        <dbReference type="Proteomes" id="UP001472866"/>
    </source>
</evidence>
<dbReference type="InterPro" id="IPR002656">
    <property type="entry name" value="Acyl_transf_3_dom"/>
</dbReference>
<dbReference type="Proteomes" id="UP001472866">
    <property type="component" value="Chromosome 02"/>
</dbReference>
<dbReference type="PANTHER" id="PTHR11161:SF0">
    <property type="entry name" value="O-ACYLTRANSFERASE LIKE PROTEIN"/>
    <property type="match status" value="1"/>
</dbReference>
<feature type="transmembrane region" description="Helical" evidence="2">
    <location>
        <begin position="353"/>
        <end position="373"/>
    </location>
</feature>
<feature type="transmembrane region" description="Helical" evidence="2">
    <location>
        <begin position="526"/>
        <end position="544"/>
    </location>
</feature>
<accession>A0AAX4P2F7</accession>
<dbReference type="GO" id="GO:0016747">
    <property type="term" value="F:acyltransferase activity, transferring groups other than amino-acyl groups"/>
    <property type="evidence" value="ECO:0007669"/>
    <property type="project" value="InterPro"/>
</dbReference>
<evidence type="ECO:0000256" key="3">
    <source>
        <dbReference type="SAM" id="SignalP"/>
    </source>
</evidence>
<proteinExistence type="predicted"/>
<evidence type="ECO:0000256" key="1">
    <source>
        <dbReference type="SAM" id="MobiDB-lite"/>
    </source>
</evidence>
<keyword evidence="2" id="KW-1133">Transmembrane helix</keyword>
<feature type="transmembrane region" description="Helical" evidence="2">
    <location>
        <begin position="760"/>
        <end position="781"/>
    </location>
</feature>
<feature type="transmembrane region" description="Helical" evidence="2">
    <location>
        <begin position="637"/>
        <end position="661"/>
    </location>
</feature>
<protein>
    <submittedName>
        <fullName evidence="5">Acyl_transf_3 domain-containing protein</fullName>
    </submittedName>
</protein>
<feature type="transmembrane region" description="Helical" evidence="2">
    <location>
        <begin position="393"/>
        <end position="417"/>
    </location>
</feature>
<feature type="compositionally biased region" description="Polar residues" evidence="1">
    <location>
        <begin position="831"/>
        <end position="856"/>
    </location>
</feature>
<evidence type="ECO:0000259" key="4">
    <source>
        <dbReference type="Pfam" id="PF01757"/>
    </source>
</evidence>
<feature type="domain" description="Acyltransferase 3" evidence="4">
    <location>
        <begin position="345"/>
        <end position="777"/>
    </location>
</feature>
<feature type="transmembrane region" description="Helical" evidence="2">
    <location>
        <begin position="277"/>
        <end position="305"/>
    </location>
</feature>
<dbReference type="InterPro" id="IPR052728">
    <property type="entry name" value="O2_lipid_transport_reg"/>
</dbReference>
<sequence length="856" mass="93871">MGAQAAVALLLALLATATSAQQQDPAGDVSRVLAASQVPSLDQCKESFEKFLLTINVPSQMANPDLLSCVGSASESCCRAIESFVGSSSPIYGCSCHAELHDEAWDMVYELAPVVAPSSNLAYIPVARPVVMQRIKECGIPTPKNGMCPDLTEPSSGASAASVVTVDPAEAAQGSSLVVPNLNRTAAMMEYSAAYERTLEGFDEYGWYNPCQKLEGAKYCLASLQAPGNYMQVRYGVCVPEDAEEDAIADAIADTEPEHYAKHPPRVDCSVMDKTPLGAGGIATAAVLGSILLAVAVATAANLVLPRAEEAGALRRTADCFDFCRNWHQLMAKPQMGRELDLTTLNGFRAVSMFWVILGHTLSYIVWIGGIAYPGRLINPNNMNMVLHEWFISIYAGAFFAVDTFFFLSGLLVAFIVSREISKAKLRAKTVKGELGFWALYAVNRFARLLPTFAAVLFFFWQIAPSLSSSPLWKLNWDQHSQDCQKYWWSDLFFMNNFYPVGNPADGLAPTTCVGGTWYLAVDMQLYLFVAPVVIAAWHHGLYLKPLLRVRRAVGASISAALLAISVALACYTTIQRDVWLQYFGEGNFYYYYVKPWIRAPPYVLGLLLGLVFHEISKPEGKGREAMRRLKERTPSWAWMGLFCVSVATLSLLVFPIATYYNTDDPIPPVTTTHSAGWSRDATIAYNTVKFLVWGLALCALVLPTCLGKLKLVTELLGGHIWAPLAKLTYGAYLIHMLYPQALLTSTDATTAYYHTSHTLGMWLVFTVGSYFWAAILHLVVEAPFGNLQKLAFTAARSNPKRSSVAQDPDGVKRKKTDVQQKLEDIASPRTGRSISECTPRNVDSTKNNNNGNNLV</sequence>
<dbReference type="PANTHER" id="PTHR11161">
    <property type="entry name" value="O-ACYLTRANSFERASE"/>
    <property type="match status" value="1"/>
</dbReference>
<dbReference type="Pfam" id="PF01757">
    <property type="entry name" value="Acyl_transf_3"/>
    <property type="match status" value="1"/>
</dbReference>
<feature type="transmembrane region" description="Helical" evidence="2">
    <location>
        <begin position="597"/>
        <end position="616"/>
    </location>
</feature>